<protein>
    <recommendedName>
        <fullName evidence="4">DUF3169 domain-containing protein</fullName>
    </recommendedName>
</protein>
<dbReference type="Proteomes" id="UP000014019">
    <property type="component" value="Unassembled WGS sequence"/>
</dbReference>
<evidence type="ECO:0008006" key="4">
    <source>
        <dbReference type="Google" id="ProtNLM"/>
    </source>
</evidence>
<evidence type="ECO:0000256" key="1">
    <source>
        <dbReference type="SAM" id="Phobius"/>
    </source>
</evidence>
<feature type="transmembrane region" description="Helical" evidence="1">
    <location>
        <begin position="186"/>
        <end position="206"/>
    </location>
</feature>
<accession>R8PXX2</accession>
<name>R8PXX2_BACCE</name>
<keyword evidence="1" id="KW-0812">Transmembrane</keyword>
<proteinExistence type="predicted"/>
<dbReference type="PATRIC" id="fig|1053231.3.peg.5376"/>
<feature type="transmembrane region" description="Helical" evidence="1">
    <location>
        <begin position="44"/>
        <end position="65"/>
    </location>
</feature>
<keyword evidence="1" id="KW-1133">Transmembrane helix</keyword>
<evidence type="ECO:0000313" key="2">
    <source>
        <dbReference type="EMBL" id="EOP63700.1"/>
    </source>
</evidence>
<keyword evidence="1" id="KW-0472">Membrane</keyword>
<organism evidence="2 3">
    <name type="scientific">Bacillus cereus VD118</name>
    <dbReference type="NCBI Taxonomy" id="1053231"/>
    <lineage>
        <taxon>Bacteria</taxon>
        <taxon>Bacillati</taxon>
        <taxon>Bacillota</taxon>
        <taxon>Bacilli</taxon>
        <taxon>Bacillales</taxon>
        <taxon>Bacillaceae</taxon>
        <taxon>Bacillus</taxon>
        <taxon>Bacillus cereus group</taxon>
    </lineage>
</organism>
<dbReference type="HOGENOM" id="CLU_1232976_0_0_9"/>
<dbReference type="AlphaFoldDB" id="R8PXX2"/>
<dbReference type="EMBL" id="AHEZ01000064">
    <property type="protein sequence ID" value="EOP63700.1"/>
    <property type="molecule type" value="Genomic_DNA"/>
</dbReference>
<comment type="caution">
    <text evidence="2">The sequence shown here is derived from an EMBL/GenBank/DDBJ whole genome shotgun (WGS) entry which is preliminary data.</text>
</comment>
<evidence type="ECO:0000313" key="3">
    <source>
        <dbReference type="Proteomes" id="UP000014019"/>
    </source>
</evidence>
<feature type="transmembrane region" description="Helical" evidence="1">
    <location>
        <begin position="86"/>
        <end position="115"/>
    </location>
</feature>
<reference evidence="2 3" key="1">
    <citation type="submission" date="2012-12" db="EMBL/GenBank/DDBJ databases">
        <title>The Genome Sequence of Bacillus cereus VD118.</title>
        <authorList>
            <consortium name="The Broad Institute Genome Sequencing Platform"/>
            <consortium name="The Broad Institute Genome Sequencing Center for Infectious Disease"/>
            <person name="Feldgarden M."/>
            <person name="Van der Auwera G.A."/>
            <person name="Mahillon J."/>
            <person name="Duprez V."/>
            <person name="Timmery S."/>
            <person name="Mattelet C."/>
            <person name="Dierick K."/>
            <person name="Sun M."/>
            <person name="Yu Z."/>
            <person name="Zhu L."/>
            <person name="Hu X."/>
            <person name="Shank E.B."/>
            <person name="Swiecicka I."/>
            <person name="Hansen B.M."/>
            <person name="Andrup L."/>
            <person name="Walker B."/>
            <person name="Young S.K."/>
            <person name="Zeng Q."/>
            <person name="Gargeya S."/>
            <person name="Fitzgerald M."/>
            <person name="Haas B."/>
            <person name="Abouelleil A."/>
            <person name="Alvarado L."/>
            <person name="Arachchi H.M."/>
            <person name="Berlin A.M."/>
            <person name="Chapman S.B."/>
            <person name="Dewar J."/>
            <person name="Goldberg J."/>
            <person name="Griggs A."/>
            <person name="Gujja S."/>
            <person name="Hansen M."/>
            <person name="Howarth C."/>
            <person name="Imamovic A."/>
            <person name="Larimer J."/>
            <person name="McCowan C."/>
            <person name="Murphy C."/>
            <person name="Neiman D."/>
            <person name="Pearson M."/>
            <person name="Priest M."/>
            <person name="Roberts A."/>
            <person name="Saif S."/>
            <person name="Shea T."/>
            <person name="Sisk P."/>
            <person name="Sykes S."/>
            <person name="Wortman J."/>
            <person name="Nusbaum C."/>
            <person name="Birren B."/>
        </authorList>
    </citation>
    <scope>NUCLEOTIDE SEQUENCE [LARGE SCALE GENOMIC DNA]</scope>
    <source>
        <strain evidence="2 3">VD118</strain>
    </source>
</reference>
<gene>
    <name evidence="2" type="ORF">IIQ_03907</name>
</gene>
<feature type="transmembrane region" description="Helical" evidence="1">
    <location>
        <begin position="121"/>
        <end position="141"/>
    </location>
</feature>
<feature type="transmembrane region" description="Helical" evidence="1">
    <location>
        <begin position="212"/>
        <end position="231"/>
    </location>
</feature>
<sequence length="239" mass="27099">MEMKSRSKGNGKMTAILKLLVGAIFGGFIGYVVGDIATEGTSKIPPVISIAMMSVFGVAIIYYIWKRTRALAQTKDDEENVKGRRLGIALIYFRVMEIIIPSWFVCSVIAFYRTYTSEGNLLFVSVSIVVSTVCFIAITWLGSVMRKRYNALYPEQSVTYSQSMEMWAKNADEGQKQIVHEAGYKAYQYTNMTLACAWLAAIAYAILDGKDFFMVIMISFVWVLHVGTYMYEMHKKMIY</sequence>